<evidence type="ECO:0008006" key="4">
    <source>
        <dbReference type="Google" id="ProtNLM"/>
    </source>
</evidence>
<dbReference type="PROSITE" id="PS51257">
    <property type="entry name" value="PROKAR_LIPOPROTEIN"/>
    <property type="match status" value="1"/>
</dbReference>
<reference evidence="2 3" key="1">
    <citation type="submission" date="2017-11" db="EMBL/GenBank/DDBJ databases">
        <title>Genome sequence of Entomoplasma somnilux PYAN-1 (ATCC 49194).</title>
        <authorList>
            <person name="Lo W.-S."/>
            <person name="Gasparich G.E."/>
            <person name="Kuo C.-H."/>
        </authorList>
    </citation>
    <scope>NUCLEOTIDE SEQUENCE [LARGE SCALE GENOMIC DNA]</scope>
    <source>
        <strain evidence="2 3">PYAN-1</strain>
    </source>
</reference>
<evidence type="ECO:0000256" key="1">
    <source>
        <dbReference type="SAM" id="SignalP"/>
    </source>
</evidence>
<protein>
    <recommendedName>
        <fullName evidence="4">Lipoprotein</fullName>
    </recommendedName>
</protein>
<dbReference type="InterPro" id="IPR011889">
    <property type="entry name" value="Liste_lipo_26"/>
</dbReference>
<dbReference type="KEGG" id="esx:ESOMN_v1c06770"/>
<feature type="signal peptide" evidence="1">
    <location>
        <begin position="1"/>
        <end position="19"/>
    </location>
</feature>
<feature type="chain" id="PRO_5014985389" description="Lipoprotein" evidence="1">
    <location>
        <begin position="20"/>
        <end position="845"/>
    </location>
</feature>
<keyword evidence="3" id="KW-1185">Reference proteome</keyword>
<accession>A0A2K8NZ08</accession>
<dbReference type="EMBL" id="CP024965">
    <property type="protein sequence ID" value="ATZ19059.1"/>
    <property type="molecule type" value="Genomic_DNA"/>
</dbReference>
<dbReference type="Pfam" id="PF03382">
    <property type="entry name" value="DUF285"/>
    <property type="match status" value="2"/>
</dbReference>
<dbReference type="RefSeq" id="WP_198511462.1">
    <property type="nucleotide sequence ID" value="NZ_CP024965.1"/>
</dbReference>
<dbReference type="NCBIfam" id="TIGR02167">
    <property type="entry name" value="Liste_lipo_26"/>
    <property type="match status" value="13"/>
</dbReference>
<proteinExistence type="predicted"/>
<gene>
    <name evidence="2" type="ORF">ESOMN_v1c06770</name>
</gene>
<dbReference type="Proteomes" id="UP000232230">
    <property type="component" value="Chromosome"/>
</dbReference>
<organism evidence="2 3">
    <name type="scientific">Williamsoniiplasma somnilux</name>
    <dbReference type="NCBI Taxonomy" id="215578"/>
    <lineage>
        <taxon>Bacteria</taxon>
        <taxon>Bacillati</taxon>
        <taxon>Mycoplasmatota</taxon>
        <taxon>Mollicutes</taxon>
        <taxon>Entomoplasmatales</taxon>
        <taxon>Williamsoniiplasma</taxon>
    </lineage>
</organism>
<evidence type="ECO:0000313" key="3">
    <source>
        <dbReference type="Proteomes" id="UP000232230"/>
    </source>
</evidence>
<name>A0A2K8NZ08_9MOLU</name>
<dbReference type="NCBIfam" id="NF038029">
    <property type="entry name" value="LP_plasma"/>
    <property type="match status" value="1"/>
</dbReference>
<evidence type="ECO:0000313" key="2">
    <source>
        <dbReference type="EMBL" id="ATZ19059.1"/>
    </source>
</evidence>
<keyword evidence="1" id="KW-0732">Signal</keyword>
<dbReference type="InterPro" id="IPR054816">
    <property type="entry name" value="Lipoprotein_mollicutes-type_CS"/>
</dbReference>
<dbReference type="AlphaFoldDB" id="A0A2K8NZ08"/>
<sequence>MKKLLSILATLSLIASAGATVLACSTDNLTQDINVLKNELEQILKQKLYINWELEELQEKIDNEFGNGEITVQIIKENTYSWSYQEMKDVFRFIGNGNSENEYNYGGSIDLTHIWKQKVDNSKPITDEEITAQLQNILDSQTNEDWTISDLQLAIDNDPSINDPGGIEVIEVESNLRSSEQITSTKQWKFHGLGDINNDHKYQGDLVLTHNWSNTQDTTKPITGEEITAQLQSILDYQKNKDWVISDLQQAVDNNPSINDPGGIEVTEVVSNLRSSEQITGTKQWNFHGLGDINNDHKYQGDLVLTHKWSNKQDTTKNLNENADVRATLLRILNAKSEENNWSWTEEELQKAINNSIEIEHPSGITIKNLVTTEENKTQQITFAANGSIENNEHYNGEVTLNHIYVSNQTTVKYVNSKGELKIQEWSGKGELNFSNIDAKEILKFGYNDKGETLIYFKGDKVPDKLPKDITVIKNLFRDNKNDNITGFENWNTSNVTNMAYMFSGATNFNSDLSTWDTSNVIDMNYMFSEARNFNGNLSTWNTSNVTNMAYMFSGATNFNSDLSTWDTSNVTDMNSMFSKATNFNSNISAWKTKNVTNMYYMFSEARNFKNDLSKWDTSNVANIAYMFSGATNFNSDLSTWNTSNVTNMAYMFSRATNFNSDLSTWDTSKVTNMAYMFSRATTFNGNISTWDTSKVTNMIYMFSDAKDFDSNISAWNTSNVTNMTSMFENAQAFNQDLNGWDTSNVINMTSMFSGATNFNGNISAWNTANVTDMTYMFSSANKFNQDISAWDTSNVTSMYGMFINAFLFNQDISAWNVSKVAYYIHFDTNTNPKWTDELKPKFNK</sequence>
<dbReference type="InterPro" id="IPR005046">
    <property type="entry name" value="DUF285"/>
</dbReference>